<dbReference type="Proteomes" id="UP000008370">
    <property type="component" value="Unassembled WGS sequence"/>
</dbReference>
<dbReference type="KEGG" id="pco:PHACADRAFT_203457"/>
<dbReference type="RefSeq" id="XP_007389676.1">
    <property type="nucleotide sequence ID" value="XM_007389614.1"/>
</dbReference>
<protein>
    <submittedName>
        <fullName evidence="2">Uncharacterized protein</fullName>
    </submittedName>
</protein>
<sequence length="258" mass="27981">MKYVFATIVLALGTVPVGTDIFNSVRSSLTFVDSSQFVGCVYSINIPPKLNTTLIAADVIVLVLTWVKSFAHWREMQRLNLTSSITAVLLRDGMSILQLLTYSSGPAEGGTYATSFVKYMPPLLIQRFILNLRQLNSTAQASENNSDAQHFSRFSVSFRVPSDFLGNIGEPLDRGPSEPLGAEEDGDPGQYSEARETQDGLDGGLAHQASPSNTRREEQTEAGIVSVPRYTGRESEEDDIGSSAPPRAMMIGPSTVAD</sequence>
<dbReference type="EMBL" id="JH930468">
    <property type="protein sequence ID" value="EKM60199.1"/>
    <property type="molecule type" value="Genomic_DNA"/>
</dbReference>
<evidence type="ECO:0000256" key="1">
    <source>
        <dbReference type="SAM" id="MobiDB-lite"/>
    </source>
</evidence>
<evidence type="ECO:0000313" key="3">
    <source>
        <dbReference type="Proteomes" id="UP000008370"/>
    </source>
</evidence>
<dbReference type="AlphaFoldDB" id="K5WLY4"/>
<accession>K5WLY4</accession>
<dbReference type="HOGENOM" id="CLU_053360_0_1_1"/>
<reference evidence="2 3" key="1">
    <citation type="journal article" date="2012" name="BMC Genomics">
        <title>Comparative genomics of the white-rot fungi, Phanerochaete carnosa and P. chrysosporium, to elucidate the genetic basis of the distinct wood types they colonize.</title>
        <authorList>
            <person name="Suzuki H."/>
            <person name="MacDonald J."/>
            <person name="Syed K."/>
            <person name="Salamov A."/>
            <person name="Hori C."/>
            <person name="Aerts A."/>
            <person name="Henrissat B."/>
            <person name="Wiebenga A."/>
            <person name="vanKuyk P.A."/>
            <person name="Barry K."/>
            <person name="Lindquist E."/>
            <person name="LaButti K."/>
            <person name="Lapidus A."/>
            <person name="Lucas S."/>
            <person name="Coutinho P."/>
            <person name="Gong Y."/>
            <person name="Samejima M."/>
            <person name="Mahadevan R."/>
            <person name="Abou-Zaid M."/>
            <person name="de Vries R.P."/>
            <person name="Igarashi K."/>
            <person name="Yadav J.S."/>
            <person name="Grigoriev I.V."/>
            <person name="Master E.R."/>
        </authorList>
    </citation>
    <scope>NUCLEOTIDE SEQUENCE [LARGE SCALE GENOMIC DNA]</scope>
    <source>
        <strain evidence="2 3">HHB-10118-sp</strain>
    </source>
</reference>
<dbReference type="GeneID" id="18912168"/>
<dbReference type="InParanoid" id="K5WLY4"/>
<organism evidence="2 3">
    <name type="scientific">Phanerochaete carnosa (strain HHB-10118-sp)</name>
    <name type="common">White-rot fungus</name>
    <name type="synonym">Peniophora carnosa</name>
    <dbReference type="NCBI Taxonomy" id="650164"/>
    <lineage>
        <taxon>Eukaryota</taxon>
        <taxon>Fungi</taxon>
        <taxon>Dikarya</taxon>
        <taxon>Basidiomycota</taxon>
        <taxon>Agaricomycotina</taxon>
        <taxon>Agaricomycetes</taxon>
        <taxon>Polyporales</taxon>
        <taxon>Phanerochaetaceae</taxon>
        <taxon>Phanerochaete</taxon>
    </lineage>
</organism>
<name>K5WLY4_PHACS</name>
<evidence type="ECO:0000313" key="2">
    <source>
        <dbReference type="EMBL" id="EKM60199.1"/>
    </source>
</evidence>
<feature type="region of interest" description="Disordered" evidence="1">
    <location>
        <begin position="167"/>
        <end position="258"/>
    </location>
</feature>
<keyword evidence="3" id="KW-1185">Reference proteome</keyword>
<proteinExistence type="predicted"/>
<gene>
    <name evidence="2" type="ORF">PHACADRAFT_203457</name>
</gene>